<dbReference type="Gene3D" id="2.160.20.10">
    <property type="entry name" value="Single-stranded right-handed beta-helix, Pectin lyase-like"/>
    <property type="match status" value="1"/>
</dbReference>
<dbReference type="EMBL" id="JBHMFC010000074">
    <property type="protein sequence ID" value="MFB9057323.1"/>
    <property type="molecule type" value="Genomic_DNA"/>
</dbReference>
<accession>A0ABV5FDZ4</accession>
<comment type="caution">
    <text evidence="2">The sequence shown here is derived from an EMBL/GenBank/DDBJ whole genome shotgun (WGS) entry which is preliminary data.</text>
</comment>
<dbReference type="Pfam" id="PF13229">
    <property type="entry name" value="Beta_helix"/>
    <property type="match status" value="1"/>
</dbReference>
<dbReference type="InterPro" id="IPR039448">
    <property type="entry name" value="Beta_helix"/>
</dbReference>
<gene>
    <name evidence="2" type="ORF">ACFFU9_11295</name>
</gene>
<keyword evidence="3" id="KW-1185">Reference proteome</keyword>
<dbReference type="InterPro" id="IPR011050">
    <property type="entry name" value="Pectin_lyase_fold/virulence"/>
</dbReference>
<dbReference type="SUPFAM" id="SSF51126">
    <property type="entry name" value="Pectin lyase-like"/>
    <property type="match status" value="1"/>
</dbReference>
<dbReference type="RefSeq" id="WP_379861548.1">
    <property type="nucleotide sequence ID" value="NZ_JBHMFC010000074.1"/>
</dbReference>
<evidence type="ECO:0000313" key="3">
    <source>
        <dbReference type="Proteomes" id="UP001589585"/>
    </source>
</evidence>
<proteinExistence type="predicted"/>
<evidence type="ECO:0000259" key="1">
    <source>
        <dbReference type="Pfam" id="PF13229"/>
    </source>
</evidence>
<evidence type="ECO:0000313" key="2">
    <source>
        <dbReference type="EMBL" id="MFB9057323.1"/>
    </source>
</evidence>
<dbReference type="Proteomes" id="UP001589585">
    <property type="component" value="Unassembled WGS sequence"/>
</dbReference>
<feature type="domain" description="Right handed beta helix" evidence="1">
    <location>
        <begin position="173"/>
        <end position="327"/>
    </location>
</feature>
<organism evidence="2 3">
    <name type="scientific">Mariniflexile ostreae</name>
    <dbReference type="NCBI Taxonomy" id="1520892"/>
    <lineage>
        <taxon>Bacteria</taxon>
        <taxon>Pseudomonadati</taxon>
        <taxon>Bacteroidota</taxon>
        <taxon>Flavobacteriia</taxon>
        <taxon>Flavobacteriales</taxon>
        <taxon>Flavobacteriaceae</taxon>
        <taxon>Mariniflexile</taxon>
    </lineage>
</organism>
<protein>
    <submittedName>
        <fullName evidence="2">Right-handed parallel beta-helix repeat-containing protein</fullName>
    </submittedName>
</protein>
<name>A0ABV5FDZ4_9FLAO</name>
<reference evidence="2 3" key="1">
    <citation type="submission" date="2024-09" db="EMBL/GenBank/DDBJ databases">
        <authorList>
            <person name="Sun Q."/>
            <person name="Mori K."/>
        </authorList>
    </citation>
    <scope>NUCLEOTIDE SEQUENCE [LARGE SCALE GENOMIC DNA]</scope>
    <source>
        <strain evidence="2 3">CECT 8622</strain>
    </source>
</reference>
<dbReference type="InterPro" id="IPR012334">
    <property type="entry name" value="Pectin_lyas_fold"/>
</dbReference>
<sequence length="450" mass="48482">MSHVITAIKLTEDNSKPVLDSDGFILVDNISEFRGYAAQDNVNIRLKPGPYQIDKAFCTRFIELSGTNSHYDLNGVRLMVDTKLFANTSLARGNSEKSLYCALEMSGAHSVMEGPYVETYGASYGHQSKNKIFNLVGLDVTLKNAEIRTAGSNPWGYGSFYGLGGNDVRKMNGIRIGYPANGVKLIGCKVHMRAMGHAIFVQGAQNTLIEDCHVDGLLRTTDAILAETSGYAFDKNFKAAKGGYVEGARVASDGTFLPGEMFSMSEDGIRIYPDTSPGVLTGATTIKDCTVTNMRRGICTGLNAIGDTVINCKVTNTIAAGFNVGNDDVLINCSADAKYAEAFCITKTSAKNASVDIEILDSRDGMNNTLLAAINGSNHKVNIKTSKVSFVPKVFAIELSTRNGYAYYQGEGVRASNIQLDNQTEAKVLLLPGTKKSQIKSKGKVEDISK</sequence>